<protein>
    <submittedName>
        <fullName evidence="1">Uncharacterized protein</fullName>
    </submittedName>
</protein>
<name>Q76Z07_9CAUD</name>
<dbReference type="RefSeq" id="NP_943962.1">
    <property type="nucleotide sequence ID" value="NC_005260.1"/>
</dbReference>
<dbReference type="EMBL" id="AY266303">
    <property type="protein sequence ID" value="AAQ17739.1"/>
    <property type="molecule type" value="Genomic_DNA"/>
</dbReference>
<accession>Q76Z07</accession>
<proteinExistence type="predicted"/>
<gene>
    <name evidence="1" type="ORF">Aeh1gORF094c</name>
</gene>
<dbReference type="KEGG" id="vg:2658045"/>
<evidence type="ECO:0000313" key="2">
    <source>
        <dbReference type="Proteomes" id="UP000002555"/>
    </source>
</evidence>
<sequence length="43" mass="4621">MFIETNLLLSAAAFLLVVGNNITRGAIIGFGVCFYLLTNGMIK</sequence>
<keyword evidence="2" id="KW-1185">Reference proteome</keyword>
<dbReference type="Proteomes" id="UP000002555">
    <property type="component" value="Segment"/>
</dbReference>
<organism evidence="1 2">
    <name type="scientific">Aeromonas phage Aeh1</name>
    <dbReference type="NCBI Taxonomy" id="2880362"/>
    <lineage>
        <taxon>Viruses</taxon>
        <taxon>Duplodnaviria</taxon>
        <taxon>Heunggongvirae</taxon>
        <taxon>Uroviricota</taxon>
        <taxon>Caudoviricetes</taxon>
        <taxon>Pantevenvirales</taxon>
        <taxon>Straboviridae</taxon>
        <taxon>Cinqassovirus</taxon>
        <taxon>Cinqassovirus aeh1</taxon>
    </lineage>
</organism>
<evidence type="ECO:0000313" key="1">
    <source>
        <dbReference type="EMBL" id="AAQ17739.1"/>
    </source>
</evidence>
<reference evidence="1 2" key="1">
    <citation type="journal article" date="2001" name="J. Bacteriol.">
        <title>Phylogeny of the major head and tail genes of the wide-ranging T4-type bacteriophages.</title>
        <authorList>
            <person name="Tetart F."/>
            <person name="Desplats C."/>
            <person name="Kutateladze M."/>
            <person name="Monod C."/>
            <person name="Ackermann H.W."/>
            <person name="Krisch H.M."/>
        </authorList>
    </citation>
    <scope>NUCLEOTIDE SEQUENCE</scope>
</reference>